<dbReference type="AlphaFoldDB" id="A0A4Y2Q1E5"/>
<evidence type="ECO:0000313" key="2">
    <source>
        <dbReference type="Proteomes" id="UP000499080"/>
    </source>
</evidence>
<evidence type="ECO:0000313" key="1">
    <source>
        <dbReference type="EMBL" id="GBN56963.1"/>
    </source>
</evidence>
<proteinExistence type="predicted"/>
<dbReference type="EMBL" id="BGPR01012635">
    <property type="protein sequence ID" value="GBN56963.1"/>
    <property type="molecule type" value="Genomic_DNA"/>
</dbReference>
<organism evidence="1 2">
    <name type="scientific">Araneus ventricosus</name>
    <name type="common">Orbweaver spider</name>
    <name type="synonym">Epeira ventricosa</name>
    <dbReference type="NCBI Taxonomy" id="182803"/>
    <lineage>
        <taxon>Eukaryota</taxon>
        <taxon>Metazoa</taxon>
        <taxon>Ecdysozoa</taxon>
        <taxon>Arthropoda</taxon>
        <taxon>Chelicerata</taxon>
        <taxon>Arachnida</taxon>
        <taxon>Araneae</taxon>
        <taxon>Araneomorphae</taxon>
        <taxon>Entelegynae</taxon>
        <taxon>Araneoidea</taxon>
        <taxon>Araneidae</taxon>
        <taxon>Araneus</taxon>
    </lineage>
</organism>
<name>A0A4Y2Q1E5_ARAVE</name>
<accession>A0A4Y2Q1E5</accession>
<feature type="non-terminal residue" evidence="1">
    <location>
        <position position="86"/>
    </location>
</feature>
<keyword evidence="2" id="KW-1185">Reference proteome</keyword>
<dbReference type="Proteomes" id="UP000499080">
    <property type="component" value="Unassembled WGS sequence"/>
</dbReference>
<reference evidence="1 2" key="1">
    <citation type="journal article" date="2019" name="Sci. Rep.">
        <title>Orb-weaving spider Araneus ventricosus genome elucidates the spidroin gene catalogue.</title>
        <authorList>
            <person name="Kono N."/>
            <person name="Nakamura H."/>
            <person name="Ohtoshi R."/>
            <person name="Moran D.A.P."/>
            <person name="Shinohara A."/>
            <person name="Yoshida Y."/>
            <person name="Fujiwara M."/>
            <person name="Mori M."/>
            <person name="Tomita M."/>
            <person name="Arakawa K."/>
        </authorList>
    </citation>
    <scope>NUCLEOTIDE SEQUENCE [LARGE SCALE GENOMIC DNA]</scope>
</reference>
<sequence length="86" mass="9413">MSDLRCTRPSNTADLQWKRVTSLQPSGAEAATLPLGHSGPTEGGKGVTNEMFFPGVYNSYFEVNMPYATCKEKAVYYKFAPSAKIT</sequence>
<comment type="caution">
    <text evidence="1">The sequence shown here is derived from an EMBL/GenBank/DDBJ whole genome shotgun (WGS) entry which is preliminary data.</text>
</comment>
<gene>
    <name evidence="1" type="ORF">AVEN_79101_1</name>
</gene>
<protein>
    <submittedName>
        <fullName evidence="1">Uncharacterized protein</fullName>
    </submittedName>
</protein>